<protein>
    <submittedName>
        <fullName evidence="2">Winged helix-turn-helix transcriptional regulator</fullName>
    </submittedName>
</protein>
<evidence type="ECO:0000259" key="1">
    <source>
        <dbReference type="SMART" id="SM00347"/>
    </source>
</evidence>
<dbReference type="PANTHER" id="PTHR33164">
    <property type="entry name" value="TRANSCRIPTIONAL REGULATOR, MARR FAMILY"/>
    <property type="match status" value="1"/>
</dbReference>
<dbReference type="Pfam" id="PF12802">
    <property type="entry name" value="MarR_2"/>
    <property type="match status" value="1"/>
</dbReference>
<dbReference type="EMBL" id="JAHCDA010000001">
    <property type="protein sequence ID" value="MBS7810635.1"/>
    <property type="molecule type" value="Genomic_DNA"/>
</dbReference>
<dbReference type="InterPro" id="IPR039422">
    <property type="entry name" value="MarR/SlyA-like"/>
</dbReference>
<dbReference type="SUPFAM" id="SSF46785">
    <property type="entry name" value="Winged helix' DNA-binding domain"/>
    <property type="match status" value="1"/>
</dbReference>
<sequence>MVRKTSLTPDAAAETCSAIGVECLAFAARRTANVISRAYAARLAPFGLEPSQFGVLVVVAAGRADSARELADRLSIERSTLTRNLTRLLEADLLVGAPGKGRRITYSLTAAGHAKLAEALPAWRAAQDALQAQLAPGSAERARASLAELRGAAKEMLTAD</sequence>
<proteinExistence type="predicted"/>
<organism evidence="2 3">
    <name type="scientific">Roseococcus pinisoli</name>
    <dbReference type="NCBI Taxonomy" id="2835040"/>
    <lineage>
        <taxon>Bacteria</taxon>
        <taxon>Pseudomonadati</taxon>
        <taxon>Pseudomonadota</taxon>
        <taxon>Alphaproteobacteria</taxon>
        <taxon>Acetobacterales</taxon>
        <taxon>Roseomonadaceae</taxon>
        <taxon>Roseococcus</taxon>
    </lineage>
</organism>
<dbReference type="RefSeq" id="WP_213669245.1">
    <property type="nucleotide sequence ID" value="NZ_JAHCDA010000001.1"/>
</dbReference>
<evidence type="ECO:0000313" key="2">
    <source>
        <dbReference type="EMBL" id="MBS7810635.1"/>
    </source>
</evidence>
<name>A0ABS5QCE1_9PROT</name>
<reference evidence="2 3" key="1">
    <citation type="submission" date="2021-05" db="EMBL/GenBank/DDBJ databases">
        <title>Roseococcus sp. XZZS9, whole genome shotgun sequencing project.</title>
        <authorList>
            <person name="Zhao G."/>
            <person name="Shen L."/>
        </authorList>
    </citation>
    <scope>NUCLEOTIDE SEQUENCE [LARGE SCALE GENOMIC DNA]</scope>
    <source>
        <strain evidence="2 3">XZZS9</strain>
    </source>
</reference>
<dbReference type="InterPro" id="IPR036390">
    <property type="entry name" value="WH_DNA-bd_sf"/>
</dbReference>
<gene>
    <name evidence="2" type="ORF">KHU32_06780</name>
</gene>
<accession>A0ABS5QCE1</accession>
<dbReference type="Proteomes" id="UP000766336">
    <property type="component" value="Unassembled WGS sequence"/>
</dbReference>
<dbReference type="InterPro" id="IPR036388">
    <property type="entry name" value="WH-like_DNA-bd_sf"/>
</dbReference>
<comment type="caution">
    <text evidence="2">The sequence shown here is derived from an EMBL/GenBank/DDBJ whole genome shotgun (WGS) entry which is preliminary data.</text>
</comment>
<feature type="domain" description="HTH marR-type" evidence="1">
    <location>
        <begin position="41"/>
        <end position="141"/>
    </location>
</feature>
<keyword evidence="3" id="KW-1185">Reference proteome</keyword>
<dbReference type="SMART" id="SM00347">
    <property type="entry name" value="HTH_MARR"/>
    <property type="match status" value="1"/>
</dbReference>
<dbReference type="PANTHER" id="PTHR33164:SF105">
    <property type="entry name" value="TRANSCRIPTIONAL REPRESSOR PROTEIN-RELATED"/>
    <property type="match status" value="1"/>
</dbReference>
<dbReference type="InterPro" id="IPR000835">
    <property type="entry name" value="HTH_MarR-typ"/>
</dbReference>
<evidence type="ECO:0000313" key="3">
    <source>
        <dbReference type="Proteomes" id="UP000766336"/>
    </source>
</evidence>
<dbReference type="Gene3D" id="1.10.10.10">
    <property type="entry name" value="Winged helix-like DNA-binding domain superfamily/Winged helix DNA-binding domain"/>
    <property type="match status" value="1"/>
</dbReference>